<reference evidence="1 2" key="2">
    <citation type="submission" date="2007-08" db="EMBL/GenBank/DDBJ databases">
        <authorList>
            <person name="Fulton L."/>
            <person name="Clifton S."/>
            <person name="Fulton B."/>
            <person name="Xu J."/>
            <person name="Minx P."/>
            <person name="Pepin K.H."/>
            <person name="Johnson M."/>
            <person name="Thiruvilangam P."/>
            <person name="Bhonagiri V."/>
            <person name="Nash W.E."/>
            <person name="Wang C."/>
            <person name="Mardis E.R."/>
            <person name="Wilson R.K."/>
        </authorList>
    </citation>
    <scope>NUCLEOTIDE SEQUENCE [LARGE SCALE GENOMIC DNA]</scope>
    <source>
        <strain evidence="1 2">DSM 753</strain>
    </source>
</reference>
<name>A7VTL2_9FIRM</name>
<dbReference type="AlphaFoldDB" id="A7VTL2"/>
<dbReference type="HOGENOM" id="CLU_3166472_0_0_9"/>
<comment type="caution">
    <text evidence="1">The sequence shown here is derived from an EMBL/GenBank/DDBJ whole genome shotgun (WGS) entry which is preliminary data.</text>
</comment>
<organism evidence="1 2">
    <name type="scientific">[Clostridium] leptum DSM 753</name>
    <dbReference type="NCBI Taxonomy" id="428125"/>
    <lineage>
        <taxon>Bacteria</taxon>
        <taxon>Bacillati</taxon>
        <taxon>Bacillota</taxon>
        <taxon>Clostridia</taxon>
        <taxon>Eubacteriales</taxon>
        <taxon>Oscillospiraceae</taxon>
        <taxon>Oscillospiraceae incertae sedis</taxon>
    </lineage>
</organism>
<dbReference type="Proteomes" id="UP000003490">
    <property type="component" value="Unassembled WGS sequence"/>
</dbReference>
<dbReference type="EMBL" id="ABCB02000018">
    <property type="protein sequence ID" value="EDO61508.1"/>
    <property type="molecule type" value="Genomic_DNA"/>
</dbReference>
<accession>A7VTL2</accession>
<sequence>MISSENLSLEEYSEALVYRIIERITVLSKEQIQIRFAGGYEMTQPLQ</sequence>
<reference evidence="1 2" key="1">
    <citation type="submission" date="2007-08" db="EMBL/GenBank/DDBJ databases">
        <title>Draft genome sequence of Clostridium leptum (DSM 753).</title>
        <authorList>
            <person name="Sudarsanam P."/>
            <person name="Ley R."/>
            <person name="Guruge J."/>
            <person name="Turnbaugh P.J."/>
            <person name="Mahowald M."/>
            <person name="Liep D."/>
            <person name="Gordon J."/>
        </authorList>
    </citation>
    <scope>NUCLEOTIDE SEQUENCE [LARGE SCALE GENOMIC DNA]</scope>
    <source>
        <strain evidence="1 2">DSM 753</strain>
    </source>
</reference>
<protein>
    <submittedName>
        <fullName evidence="1">Uncharacterized protein</fullName>
    </submittedName>
</protein>
<proteinExistence type="predicted"/>
<gene>
    <name evidence="1" type="ORF">CLOLEP_01904</name>
</gene>
<evidence type="ECO:0000313" key="1">
    <source>
        <dbReference type="EMBL" id="EDO61508.1"/>
    </source>
</evidence>
<evidence type="ECO:0000313" key="2">
    <source>
        <dbReference type="Proteomes" id="UP000003490"/>
    </source>
</evidence>